<protein>
    <submittedName>
        <fullName evidence="8">Integrase</fullName>
    </submittedName>
</protein>
<dbReference type="InterPro" id="IPR013762">
    <property type="entry name" value="Integrase-like_cat_sf"/>
</dbReference>
<evidence type="ECO:0000259" key="6">
    <source>
        <dbReference type="PROSITE" id="PS51898"/>
    </source>
</evidence>
<reference evidence="8 9" key="1">
    <citation type="submission" date="2017-09" db="EMBL/GenBank/DDBJ databases">
        <title>Large-scale bioinformatics analysis of Bacillus genomes uncovers conserved roles of natural products in bacterial physiology.</title>
        <authorList>
            <consortium name="Agbiome Team Llc"/>
            <person name="Bleich R.M."/>
            <person name="Kirk G.J."/>
            <person name="Santa Maria K.C."/>
            <person name="Allen S.E."/>
            <person name="Farag S."/>
            <person name="Shank E.A."/>
            <person name="Bowers A."/>
        </authorList>
    </citation>
    <scope>NUCLEOTIDE SEQUENCE [LARGE SCALE GENOMIC DNA]</scope>
    <source>
        <strain evidence="8 9">AFS027647</strain>
    </source>
</reference>
<evidence type="ECO:0000313" key="8">
    <source>
        <dbReference type="EMBL" id="PEN97847.1"/>
    </source>
</evidence>
<dbReference type="PANTHER" id="PTHR30349">
    <property type="entry name" value="PHAGE INTEGRASE-RELATED"/>
    <property type="match status" value="1"/>
</dbReference>
<comment type="similarity">
    <text evidence="1">Belongs to the 'phage' integrase family.</text>
</comment>
<name>A0A9X6UC78_BACCE</name>
<dbReference type="GO" id="GO:0006310">
    <property type="term" value="P:DNA recombination"/>
    <property type="evidence" value="ECO:0007669"/>
    <property type="project" value="UniProtKB-KW"/>
</dbReference>
<feature type="compositionally biased region" description="Basic and acidic residues" evidence="5">
    <location>
        <begin position="324"/>
        <end position="342"/>
    </location>
</feature>
<dbReference type="InterPro" id="IPR010998">
    <property type="entry name" value="Integrase_recombinase_N"/>
</dbReference>
<dbReference type="InterPro" id="IPR002104">
    <property type="entry name" value="Integrase_catalytic"/>
</dbReference>
<feature type="domain" description="Tyr recombinase" evidence="6">
    <location>
        <begin position="141"/>
        <end position="333"/>
    </location>
</feature>
<keyword evidence="3" id="KW-0233">DNA recombination</keyword>
<comment type="caution">
    <text evidence="8">The sequence shown here is derived from an EMBL/GenBank/DDBJ whole genome shotgun (WGS) entry which is preliminary data.</text>
</comment>
<evidence type="ECO:0000313" key="9">
    <source>
        <dbReference type="Proteomes" id="UP000220691"/>
    </source>
</evidence>
<dbReference type="Pfam" id="PF00589">
    <property type="entry name" value="Phage_integrase"/>
    <property type="match status" value="1"/>
</dbReference>
<evidence type="ECO:0000256" key="5">
    <source>
        <dbReference type="SAM" id="MobiDB-lite"/>
    </source>
</evidence>
<evidence type="ECO:0000256" key="1">
    <source>
        <dbReference type="ARBA" id="ARBA00008857"/>
    </source>
</evidence>
<evidence type="ECO:0000256" key="3">
    <source>
        <dbReference type="ARBA" id="ARBA00023172"/>
    </source>
</evidence>
<dbReference type="SUPFAM" id="SSF56349">
    <property type="entry name" value="DNA breaking-rejoining enzymes"/>
    <property type="match status" value="1"/>
</dbReference>
<gene>
    <name evidence="8" type="ORF">CN553_12485</name>
</gene>
<dbReference type="InterPro" id="IPR050090">
    <property type="entry name" value="Tyrosine_recombinase_XerCD"/>
</dbReference>
<dbReference type="Gene3D" id="1.10.150.130">
    <property type="match status" value="1"/>
</dbReference>
<dbReference type="Gene3D" id="1.10.443.10">
    <property type="entry name" value="Intergrase catalytic core"/>
    <property type="match status" value="1"/>
</dbReference>
<accession>A0A9X6UC78</accession>
<dbReference type="AlphaFoldDB" id="A0A9X6UC78"/>
<feature type="region of interest" description="Disordered" evidence="5">
    <location>
        <begin position="314"/>
        <end position="342"/>
    </location>
</feature>
<dbReference type="InterPro" id="IPR011010">
    <property type="entry name" value="DNA_brk_join_enz"/>
</dbReference>
<dbReference type="PANTHER" id="PTHR30349:SF41">
    <property type="entry name" value="INTEGRASE_RECOMBINASE PROTEIN MJ0367-RELATED"/>
    <property type="match status" value="1"/>
</dbReference>
<proteinExistence type="inferred from homology"/>
<dbReference type="RefSeq" id="WP_098126430.1">
    <property type="nucleotide sequence ID" value="NZ_NUAN01000071.1"/>
</dbReference>
<evidence type="ECO:0000256" key="2">
    <source>
        <dbReference type="ARBA" id="ARBA00023125"/>
    </source>
</evidence>
<dbReference type="EMBL" id="NUAN01000071">
    <property type="protein sequence ID" value="PEN97847.1"/>
    <property type="molecule type" value="Genomic_DNA"/>
</dbReference>
<dbReference type="PROSITE" id="PS51898">
    <property type="entry name" value="TYR_RECOMBINASE"/>
    <property type="match status" value="1"/>
</dbReference>
<dbReference type="Proteomes" id="UP000220691">
    <property type="component" value="Unassembled WGS sequence"/>
</dbReference>
<dbReference type="InterPro" id="IPR044068">
    <property type="entry name" value="CB"/>
</dbReference>
<evidence type="ECO:0000259" key="7">
    <source>
        <dbReference type="PROSITE" id="PS51900"/>
    </source>
</evidence>
<dbReference type="GO" id="GO:0015074">
    <property type="term" value="P:DNA integration"/>
    <property type="evidence" value="ECO:0007669"/>
    <property type="project" value="InterPro"/>
</dbReference>
<dbReference type="CDD" id="cd00397">
    <property type="entry name" value="DNA_BRE_C"/>
    <property type="match status" value="1"/>
</dbReference>
<sequence>MAQKRVYKRYFTKDKLDKVNKKSVKAYEKYLRSNIIKNKDVKETTYKVYQNYFNQFLVYLEEEWENIFIHDEEYMENAVDIMEGYIGFCQDTLGNNKKVINTKLSAVSSYYLWAMKRGIIEAHPFDRKLDRMKGANDEKLINHYFLTQEQIDIVTKHLHEDYQKEKGRKFDIQDLLIWHIMIESGNRNGAISKLTWSSLDSENMMFLDIREKRGKMVEVAFEEGSAKLLEEWKEKRKSMDNLECDGIFLVKKDGEYRKMSQTSIYMRVRKIGTILGLPDLHPHCLRKTAGNRIVDETGDLTLAQEFLNHSDVSTTQKHYVKPKSKAEIRDKLKQVRKQNREE</sequence>
<organism evidence="8 9">
    <name type="scientific">Bacillus cereus</name>
    <dbReference type="NCBI Taxonomy" id="1396"/>
    <lineage>
        <taxon>Bacteria</taxon>
        <taxon>Bacillati</taxon>
        <taxon>Bacillota</taxon>
        <taxon>Bacilli</taxon>
        <taxon>Bacillales</taxon>
        <taxon>Bacillaceae</taxon>
        <taxon>Bacillus</taxon>
        <taxon>Bacillus cereus group</taxon>
    </lineage>
</organism>
<evidence type="ECO:0000256" key="4">
    <source>
        <dbReference type="PROSITE-ProRule" id="PRU01248"/>
    </source>
</evidence>
<dbReference type="GO" id="GO:0003677">
    <property type="term" value="F:DNA binding"/>
    <property type="evidence" value="ECO:0007669"/>
    <property type="project" value="UniProtKB-UniRule"/>
</dbReference>
<keyword evidence="2 4" id="KW-0238">DNA-binding</keyword>
<feature type="domain" description="Core-binding (CB)" evidence="7">
    <location>
        <begin position="18"/>
        <end position="115"/>
    </location>
</feature>
<dbReference type="PROSITE" id="PS51900">
    <property type="entry name" value="CB"/>
    <property type="match status" value="1"/>
</dbReference>